<dbReference type="EMBL" id="GECZ01026739">
    <property type="protein sequence ID" value="JAS43030.1"/>
    <property type="molecule type" value="Transcribed_RNA"/>
</dbReference>
<gene>
    <name evidence="2" type="ORF">g.2771</name>
</gene>
<accession>A0A1B6EYP9</accession>
<feature type="region of interest" description="Disordered" evidence="1">
    <location>
        <begin position="58"/>
        <end position="130"/>
    </location>
</feature>
<feature type="non-terminal residue" evidence="2">
    <location>
        <position position="130"/>
    </location>
</feature>
<evidence type="ECO:0000256" key="1">
    <source>
        <dbReference type="SAM" id="MobiDB-lite"/>
    </source>
</evidence>
<feature type="region of interest" description="Disordered" evidence="1">
    <location>
        <begin position="1"/>
        <end position="34"/>
    </location>
</feature>
<dbReference type="AlphaFoldDB" id="A0A1B6EYP9"/>
<feature type="compositionally biased region" description="Basic and acidic residues" evidence="1">
    <location>
        <begin position="108"/>
        <end position="130"/>
    </location>
</feature>
<feature type="compositionally biased region" description="Polar residues" evidence="1">
    <location>
        <begin position="59"/>
        <end position="69"/>
    </location>
</feature>
<organism evidence="2">
    <name type="scientific">Cuerna arida</name>
    <dbReference type="NCBI Taxonomy" id="1464854"/>
    <lineage>
        <taxon>Eukaryota</taxon>
        <taxon>Metazoa</taxon>
        <taxon>Ecdysozoa</taxon>
        <taxon>Arthropoda</taxon>
        <taxon>Hexapoda</taxon>
        <taxon>Insecta</taxon>
        <taxon>Pterygota</taxon>
        <taxon>Neoptera</taxon>
        <taxon>Paraneoptera</taxon>
        <taxon>Hemiptera</taxon>
        <taxon>Auchenorrhyncha</taxon>
        <taxon>Membracoidea</taxon>
        <taxon>Cicadellidae</taxon>
        <taxon>Cicadellinae</taxon>
        <taxon>Proconiini</taxon>
        <taxon>Cuerna</taxon>
    </lineage>
</organism>
<reference evidence="2" key="1">
    <citation type="submission" date="2015-11" db="EMBL/GenBank/DDBJ databases">
        <title>De novo transcriptome assembly of four potential Pierce s Disease insect vectors from Arizona vineyards.</title>
        <authorList>
            <person name="Tassone E.E."/>
        </authorList>
    </citation>
    <scope>NUCLEOTIDE SEQUENCE</scope>
</reference>
<sequence>ENPEVPKYDSLRKDLQSQKSKSNLAMKKNDFIRNENYESKVSMSDYGMFDCNDDYGGETMSTTIGTQQWGKVDTTHKPWNFSSPNKNESKRPFSSRSSGSCISTNSTNREEKRQVPGPITRDKIEADNLK</sequence>
<evidence type="ECO:0000313" key="2">
    <source>
        <dbReference type="EMBL" id="JAS43030.1"/>
    </source>
</evidence>
<feature type="compositionally biased region" description="Basic and acidic residues" evidence="1">
    <location>
        <begin position="1"/>
        <end position="16"/>
    </location>
</feature>
<feature type="non-terminal residue" evidence="2">
    <location>
        <position position="1"/>
    </location>
</feature>
<protein>
    <submittedName>
        <fullName evidence="2">Uncharacterized protein</fullName>
    </submittedName>
</protein>
<name>A0A1B6EYP9_9HEMI</name>
<proteinExistence type="predicted"/>
<feature type="compositionally biased region" description="Low complexity" evidence="1">
    <location>
        <begin position="92"/>
        <end position="106"/>
    </location>
</feature>